<accession>A0A9Q1CP23</accession>
<gene>
    <name evidence="1" type="ORF">HOLleu_00769</name>
</gene>
<evidence type="ECO:0000313" key="1">
    <source>
        <dbReference type="EMBL" id="KAJ8048445.1"/>
    </source>
</evidence>
<dbReference type="AlphaFoldDB" id="A0A9Q1CP23"/>
<comment type="caution">
    <text evidence="1">The sequence shown here is derived from an EMBL/GenBank/DDBJ whole genome shotgun (WGS) entry which is preliminary data.</text>
</comment>
<dbReference type="PANTHER" id="PTHR31912">
    <property type="entry name" value="IP13529P"/>
    <property type="match status" value="1"/>
</dbReference>
<organism evidence="1 2">
    <name type="scientific">Holothuria leucospilota</name>
    <name type="common">Black long sea cucumber</name>
    <name type="synonym">Mertensiothuria leucospilota</name>
    <dbReference type="NCBI Taxonomy" id="206669"/>
    <lineage>
        <taxon>Eukaryota</taxon>
        <taxon>Metazoa</taxon>
        <taxon>Echinodermata</taxon>
        <taxon>Eleutherozoa</taxon>
        <taxon>Echinozoa</taxon>
        <taxon>Holothuroidea</taxon>
        <taxon>Aspidochirotacea</taxon>
        <taxon>Aspidochirotida</taxon>
        <taxon>Holothuriidae</taxon>
        <taxon>Holothuria</taxon>
    </lineage>
</organism>
<evidence type="ECO:0000313" key="2">
    <source>
        <dbReference type="Proteomes" id="UP001152320"/>
    </source>
</evidence>
<dbReference type="OrthoDB" id="10034966at2759"/>
<dbReference type="Proteomes" id="UP001152320">
    <property type="component" value="Chromosome 1"/>
</dbReference>
<proteinExistence type="predicted"/>
<dbReference type="PANTHER" id="PTHR31912:SF34">
    <property type="entry name" value="NOTOCHORD-RELATED PROTEIN"/>
    <property type="match status" value="1"/>
</dbReference>
<keyword evidence="2" id="KW-1185">Reference proteome</keyword>
<dbReference type="EMBL" id="JAIZAY010000001">
    <property type="protein sequence ID" value="KAJ8048445.1"/>
    <property type="molecule type" value="Genomic_DNA"/>
</dbReference>
<reference evidence="1" key="1">
    <citation type="submission" date="2021-10" db="EMBL/GenBank/DDBJ databases">
        <title>Tropical sea cucumber genome reveals ecological adaptation and Cuvierian tubules defense mechanism.</title>
        <authorList>
            <person name="Chen T."/>
        </authorList>
    </citation>
    <scope>NUCLEOTIDE SEQUENCE</scope>
    <source>
        <strain evidence="1">Nanhai2018</strain>
        <tissue evidence="1">Muscle</tissue>
    </source>
</reference>
<name>A0A9Q1CP23_HOLLE</name>
<protein>
    <submittedName>
        <fullName evidence="1">Uncharacterized protein</fullName>
    </submittedName>
</protein>
<sequence length="385" mass="43532">MTNPLSPKARTHKLGVLYYTIKNVHPRHLSTLNHFYLAALYKSSDVAEFGFDVVLRPLVDDLKQLEESGLEITCQGKNGTVKLGLAQVVGDNLGIHSLFGFAQGFTANLLCRKCKSHRDDQCFHVVTNFAPDVMHNLLEGICAFEVKLVLHQLISNGSFDLETLNARIMSYNYGFPDSSNRPCIYKWSSLVNADGAPGQNAAQMWALIRNIGVMIADLVTEDDEHWELTLLLCDCMDIILSPAISAGERAYMREIISDHHELFLELFPNLHLKPKHHFMLHYPAAALKSGPLVHYWSMRFEAKHNFFCRLSHIICNFKNITKSMAYGHQMFQRYQMRSKQSFKETSCEIGPGSCLLLNSIPDCHVLSQLLGGILYLQTFLLQNGL</sequence>